<comment type="caution">
    <text evidence="1">The sequence shown here is derived from an EMBL/GenBank/DDBJ whole genome shotgun (WGS) entry which is preliminary data.</text>
</comment>
<sequence length="204" mass="22702">MDLLGGARTAGECDGAHRIFAATLLFSFRQIRITSPEAAAIMSIIGYFDHQDIPKFIVRRPGVSLLGFETALGKLRDYSMIIASAVDSDSGDSAFHMHSLVQLVSRQAHLTSVWLGESFTVLSKHPPPPVPLHLTKSSRLMAHVWIDFRCAETLKSNARQRNTAAPASSEQMQGHPEAFDDKEEIFQLRYERFMLIAEYLQGNG</sequence>
<dbReference type="OrthoDB" id="5986190at2759"/>
<proteinExistence type="predicted"/>
<dbReference type="AlphaFoldDB" id="A0A9P8C413"/>
<dbReference type="EMBL" id="MU251518">
    <property type="protein sequence ID" value="KAG9233039.1"/>
    <property type="molecule type" value="Genomic_DNA"/>
</dbReference>
<keyword evidence="2" id="KW-1185">Reference proteome</keyword>
<dbReference type="Proteomes" id="UP000824998">
    <property type="component" value="Unassembled WGS sequence"/>
</dbReference>
<reference evidence="1" key="1">
    <citation type="journal article" date="2021" name="IMA Fungus">
        <title>Genomic characterization of three marine fungi, including Emericellopsis atlantica sp. nov. with signatures of a generalist lifestyle and marine biomass degradation.</title>
        <authorList>
            <person name="Hagestad O.C."/>
            <person name="Hou L."/>
            <person name="Andersen J.H."/>
            <person name="Hansen E.H."/>
            <person name="Altermark B."/>
            <person name="Li C."/>
            <person name="Kuhnert E."/>
            <person name="Cox R.J."/>
            <person name="Crous P.W."/>
            <person name="Spatafora J.W."/>
            <person name="Lail K."/>
            <person name="Amirebrahimi M."/>
            <person name="Lipzen A."/>
            <person name="Pangilinan J."/>
            <person name="Andreopoulos W."/>
            <person name="Hayes R.D."/>
            <person name="Ng V."/>
            <person name="Grigoriev I.V."/>
            <person name="Jackson S.A."/>
            <person name="Sutton T.D.S."/>
            <person name="Dobson A.D.W."/>
            <person name="Rama T."/>
        </authorList>
    </citation>
    <scope>NUCLEOTIDE SEQUENCE</scope>
    <source>
        <strain evidence="1">TRa018bII</strain>
    </source>
</reference>
<name>A0A9P8C413_9HELO</name>
<accession>A0A9P8C413</accession>
<gene>
    <name evidence="1" type="ORF">BJ875DRAFT_59153</name>
</gene>
<evidence type="ECO:0000313" key="2">
    <source>
        <dbReference type="Proteomes" id="UP000824998"/>
    </source>
</evidence>
<protein>
    <submittedName>
        <fullName evidence="1">Uncharacterized protein</fullName>
    </submittedName>
</protein>
<organism evidence="1 2">
    <name type="scientific">Amylocarpus encephaloides</name>
    <dbReference type="NCBI Taxonomy" id="45428"/>
    <lineage>
        <taxon>Eukaryota</taxon>
        <taxon>Fungi</taxon>
        <taxon>Dikarya</taxon>
        <taxon>Ascomycota</taxon>
        <taxon>Pezizomycotina</taxon>
        <taxon>Leotiomycetes</taxon>
        <taxon>Helotiales</taxon>
        <taxon>Helotiales incertae sedis</taxon>
        <taxon>Amylocarpus</taxon>
    </lineage>
</organism>
<evidence type="ECO:0000313" key="1">
    <source>
        <dbReference type="EMBL" id="KAG9233039.1"/>
    </source>
</evidence>